<evidence type="ECO:0000313" key="4">
    <source>
        <dbReference type="Proteomes" id="UP000681720"/>
    </source>
</evidence>
<dbReference type="PANTHER" id="PTHR14212:SF0">
    <property type="entry name" value="U4_U6 SMALL NUCLEAR RIBONUCLEOPROTEIN PRP3"/>
    <property type="match status" value="1"/>
</dbReference>
<dbReference type="InterPro" id="IPR010541">
    <property type="entry name" value="Prp3_C"/>
</dbReference>
<dbReference type="EMBL" id="CAJOBH010035731">
    <property type="protein sequence ID" value="CAF4301316.1"/>
    <property type="molecule type" value="Genomic_DNA"/>
</dbReference>
<comment type="caution">
    <text evidence="3">The sequence shown here is derived from an EMBL/GenBank/DDBJ whole genome shotgun (WGS) entry which is preliminary data.</text>
</comment>
<name>A0A8S2W2P4_9BILA</name>
<dbReference type="Proteomes" id="UP000681720">
    <property type="component" value="Unassembled WGS sequence"/>
</dbReference>
<dbReference type="GO" id="GO:0000398">
    <property type="term" value="P:mRNA splicing, via spliceosome"/>
    <property type="evidence" value="ECO:0007669"/>
    <property type="project" value="InterPro"/>
</dbReference>
<dbReference type="InterPro" id="IPR027104">
    <property type="entry name" value="Prp3"/>
</dbReference>
<reference evidence="3" key="1">
    <citation type="submission" date="2021-02" db="EMBL/GenBank/DDBJ databases">
        <authorList>
            <person name="Nowell W R."/>
        </authorList>
    </citation>
    <scope>NUCLEOTIDE SEQUENCE</scope>
</reference>
<dbReference type="EMBL" id="CAJOBJ010063423">
    <property type="protein sequence ID" value="CAF4428008.1"/>
    <property type="molecule type" value="Genomic_DNA"/>
</dbReference>
<dbReference type="GO" id="GO:0046540">
    <property type="term" value="C:U4/U6 x U5 tri-snRNP complex"/>
    <property type="evidence" value="ECO:0007669"/>
    <property type="project" value="InterPro"/>
</dbReference>
<evidence type="ECO:0000259" key="1">
    <source>
        <dbReference type="Pfam" id="PF06544"/>
    </source>
</evidence>
<organism evidence="3 4">
    <name type="scientific">Rotaria magnacalcarata</name>
    <dbReference type="NCBI Taxonomy" id="392030"/>
    <lineage>
        <taxon>Eukaryota</taxon>
        <taxon>Metazoa</taxon>
        <taxon>Spiralia</taxon>
        <taxon>Gnathifera</taxon>
        <taxon>Rotifera</taxon>
        <taxon>Eurotatoria</taxon>
        <taxon>Bdelloidea</taxon>
        <taxon>Philodinida</taxon>
        <taxon>Philodinidae</taxon>
        <taxon>Rotaria</taxon>
    </lineage>
</organism>
<feature type="non-terminal residue" evidence="3">
    <location>
        <position position="1"/>
    </location>
</feature>
<feature type="domain" description="Small nuclear ribonucleoprotein Prp3 C-terminal" evidence="1">
    <location>
        <begin position="1"/>
        <end position="42"/>
    </location>
</feature>
<dbReference type="Proteomes" id="UP000681967">
    <property type="component" value="Unassembled WGS sequence"/>
</dbReference>
<sequence>MTGCVVLCKDINIIVVEGGPKQQKKFRRLMLNRIKWNSTGKNQSHMED</sequence>
<accession>A0A8S2W2P4</accession>
<dbReference type="PANTHER" id="PTHR14212">
    <property type="entry name" value="U4/U6-ASSOCIATED RNA SPLICING FACTOR-RELATED"/>
    <property type="match status" value="1"/>
</dbReference>
<dbReference type="AlphaFoldDB" id="A0A8S2W2P4"/>
<dbReference type="Pfam" id="PF06544">
    <property type="entry name" value="Prp3_C"/>
    <property type="match status" value="1"/>
</dbReference>
<protein>
    <recommendedName>
        <fullName evidence="1">Small nuclear ribonucleoprotein Prp3 C-terminal domain-containing protein</fullName>
    </recommendedName>
</protein>
<gene>
    <name evidence="2" type="ORF">BYL167_LOCUS27506</name>
    <name evidence="3" type="ORF">GIL414_LOCUS31404</name>
</gene>
<evidence type="ECO:0000313" key="2">
    <source>
        <dbReference type="EMBL" id="CAF4301316.1"/>
    </source>
</evidence>
<evidence type="ECO:0000313" key="3">
    <source>
        <dbReference type="EMBL" id="CAF4428008.1"/>
    </source>
</evidence>
<proteinExistence type="predicted"/>